<gene>
    <name evidence="1" type="ORF">IMW75_17130</name>
</gene>
<evidence type="ECO:0000313" key="2">
    <source>
        <dbReference type="Proteomes" id="UP000772591"/>
    </source>
</evidence>
<reference evidence="1 2" key="1">
    <citation type="journal article" date="2021" name="Int. J. Syst. Evol. Microbiol.">
        <title>Pseudomonas piscium sp. nov., Pseudomonas pisciculturae sp. nov., Pseudomonas mucoides sp. nov. and Pseudomonas neuropathica sp. nov. isolated from rainbow trout.</title>
        <authorList>
            <person name="Duman M."/>
            <person name="Mulet M."/>
            <person name="Altun S."/>
            <person name="Saticioglu I.B."/>
            <person name="Gomila M."/>
            <person name="Lalucat J."/>
            <person name="Garcia-Valdes E."/>
        </authorList>
    </citation>
    <scope>NUCLEOTIDE SEQUENCE [LARGE SCALE GENOMIC DNA]</scope>
    <source>
        <strain evidence="1 2">LMG 28632</strain>
    </source>
</reference>
<sequence length="120" mass="13729">MNAKLKRLHSPDIYNLENYQPECAGSFCFLLQAMIGPECGEGEESYDIEVCTPAWIEENLGLDKALVGHHYLIVRDYNYQKIVLFIENFLQGCLGENWNEISRKVSALGLWEFEGHEDGV</sequence>
<dbReference type="RefSeq" id="WP_205893290.1">
    <property type="nucleotide sequence ID" value="NZ_JADEVO010000024.1"/>
</dbReference>
<proteinExistence type="predicted"/>
<name>A0ABS3AKT3_9PSED</name>
<evidence type="ECO:0000313" key="1">
    <source>
        <dbReference type="EMBL" id="MBN3966991.1"/>
    </source>
</evidence>
<organism evidence="1 2">
    <name type="scientific">Pseudomonas gregormendelii</name>
    <dbReference type="NCBI Taxonomy" id="1628277"/>
    <lineage>
        <taxon>Bacteria</taxon>
        <taxon>Pseudomonadati</taxon>
        <taxon>Pseudomonadota</taxon>
        <taxon>Gammaproteobacteria</taxon>
        <taxon>Pseudomonadales</taxon>
        <taxon>Pseudomonadaceae</taxon>
        <taxon>Pseudomonas</taxon>
    </lineage>
</organism>
<dbReference type="InterPro" id="IPR028964">
    <property type="entry name" value="Imm8"/>
</dbReference>
<dbReference type="EMBL" id="JADEVO010000024">
    <property type="protein sequence ID" value="MBN3966991.1"/>
    <property type="molecule type" value="Genomic_DNA"/>
</dbReference>
<dbReference type="Proteomes" id="UP000772591">
    <property type="component" value="Unassembled WGS sequence"/>
</dbReference>
<protein>
    <submittedName>
        <fullName evidence="1">Immunity 8 family protein</fullName>
    </submittedName>
</protein>
<keyword evidence="2" id="KW-1185">Reference proteome</keyword>
<dbReference type="Pfam" id="PF15586">
    <property type="entry name" value="Imm8"/>
    <property type="match status" value="1"/>
</dbReference>
<comment type="caution">
    <text evidence="1">The sequence shown here is derived from an EMBL/GenBank/DDBJ whole genome shotgun (WGS) entry which is preliminary data.</text>
</comment>
<accession>A0ABS3AKT3</accession>